<dbReference type="InterPro" id="IPR004839">
    <property type="entry name" value="Aminotransferase_I/II_large"/>
</dbReference>
<dbReference type="CDD" id="cd00609">
    <property type="entry name" value="AAT_like"/>
    <property type="match status" value="1"/>
</dbReference>
<name>R4YQR5_OLEAN</name>
<gene>
    <name evidence="7" type="ORF">OLEAN_C31190</name>
</gene>
<dbReference type="AlphaFoldDB" id="R4YQR5"/>
<dbReference type="InterPro" id="IPR000524">
    <property type="entry name" value="Tscrpt_reg_HTH_GntR"/>
</dbReference>
<dbReference type="PATRIC" id="fig|698738.3.peg.3241"/>
<dbReference type="InterPro" id="IPR015424">
    <property type="entry name" value="PyrdxlP-dep_Trfase"/>
</dbReference>
<organism evidence="7 8">
    <name type="scientific">Oleispira antarctica RB-8</name>
    <dbReference type="NCBI Taxonomy" id="698738"/>
    <lineage>
        <taxon>Bacteria</taxon>
        <taxon>Pseudomonadati</taxon>
        <taxon>Pseudomonadota</taxon>
        <taxon>Gammaproteobacteria</taxon>
        <taxon>Oceanospirillales</taxon>
        <taxon>Oceanospirillaceae</taxon>
        <taxon>Oleispira</taxon>
    </lineage>
</organism>
<evidence type="ECO:0000313" key="8">
    <source>
        <dbReference type="Proteomes" id="UP000032749"/>
    </source>
</evidence>
<dbReference type="PANTHER" id="PTHR46577">
    <property type="entry name" value="HTH-TYPE TRANSCRIPTIONAL REGULATORY PROTEIN GABR"/>
    <property type="match status" value="1"/>
</dbReference>
<keyword evidence="2" id="KW-0663">Pyridoxal phosphate</keyword>
<accession>R4YQR5</accession>
<evidence type="ECO:0000256" key="4">
    <source>
        <dbReference type="ARBA" id="ARBA00023125"/>
    </source>
</evidence>
<dbReference type="InterPro" id="IPR036388">
    <property type="entry name" value="WH-like_DNA-bd_sf"/>
</dbReference>
<evidence type="ECO:0000256" key="5">
    <source>
        <dbReference type="ARBA" id="ARBA00023163"/>
    </source>
</evidence>
<dbReference type="STRING" id="698738.OLEAN_C31190"/>
<evidence type="ECO:0000256" key="1">
    <source>
        <dbReference type="ARBA" id="ARBA00005384"/>
    </source>
</evidence>
<evidence type="ECO:0000313" key="7">
    <source>
        <dbReference type="EMBL" id="CCK77295.1"/>
    </source>
</evidence>
<dbReference type="SUPFAM" id="SSF46785">
    <property type="entry name" value="Winged helix' DNA-binding domain"/>
    <property type="match status" value="1"/>
</dbReference>
<feature type="domain" description="HTH gntR-type" evidence="6">
    <location>
        <begin position="6"/>
        <end position="74"/>
    </location>
</feature>
<dbReference type="InterPro" id="IPR015422">
    <property type="entry name" value="PyrdxlP-dep_Trfase_small"/>
</dbReference>
<dbReference type="Proteomes" id="UP000032749">
    <property type="component" value="Chromosome"/>
</dbReference>
<sequence length="486" mass="54162">MSSANTTLYRQVAEDIALDIEQGVYLAEQKIPSVRKLSKQLQVSISTISQAYALLEDQGLIRAKPQAGYFVRKGANDEPVAPPVSQGGQPKAVTKTELINHILEHVNVKSSVDLGCAIPDYSFLPYRSLQTHMQKVTRFNMEEVFNYQFSPGLESLRAQIALRMRDVGLRCHADDIVITQGCSEALHLCLSSATQRGDIIAVESPCYYGFLQMAKLRGLKVIEIPTDPSRGISIDALKLALDQWPIKAIMVTSRYSNPSGSSISTEKQKQLIELARQYDCQIIEDDIYGEMPLDNSMDVKAGSEPVNTVLKTHDSDDRVMYCSSYSKTVGPGLRIGWCIPGRNKALVIQAQRFSTMATSSLPQLTMASYLQNGHYDKHLRNLRQMVTGNIKLFSQAVRYYFPKGTRLSVPAGGFILWICLPEQVSSIELLHLAQAESISIVPGDIFSNSDQFKNYIRLNCATPWDDKVKDAIVKLGELAYRIMHES</sequence>
<proteinExistence type="inferred from homology"/>
<dbReference type="KEGG" id="oai:OLEAN_C31190"/>
<dbReference type="CDD" id="cd07377">
    <property type="entry name" value="WHTH_GntR"/>
    <property type="match status" value="1"/>
</dbReference>
<keyword evidence="8" id="KW-1185">Reference proteome</keyword>
<comment type="similarity">
    <text evidence="1">In the C-terminal section; belongs to the class-I pyridoxal-phosphate-dependent aminotransferase family.</text>
</comment>
<dbReference type="Gene3D" id="1.10.10.10">
    <property type="entry name" value="Winged helix-like DNA-binding domain superfamily/Winged helix DNA-binding domain"/>
    <property type="match status" value="1"/>
</dbReference>
<evidence type="ECO:0000259" key="6">
    <source>
        <dbReference type="PROSITE" id="PS50949"/>
    </source>
</evidence>
<dbReference type="SUPFAM" id="SSF53383">
    <property type="entry name" value="PLP-dependent transferases"/>
    <property type="match status" value="1"/>
</dbReference>
<keyword evidence="4" id="KW-0238">DNA-binding</keyword>
<dbReference type="PANTHER" id="PTHR46577:SF2">
    <property type="entry name" value="TRANSCRIPTIONAL REGULATORY PROTEIN"/>
    <property type="match status" value="1"/>
</dbReference>
<protein>
    <submittedName>
        <fullName evidence="7">Putative transcriptional regulator (GntR family)</fullName>
    </submittedName>
</protein>
<evidence type="ECO:0000256" key="2">
    <source>
        <dbReference type="ARBA" id="ARBA00022898"/>
    </source>
</evidence>
<dbReference type="EMBL" id="FO203512">
    <property type="protein sequence ID" value="CCK77295.1"/>
    <property type="molecule type" value="Genomic_DNA"/>
</dbReference>
<dbReference type="Gene3D" id="3.90.1150.10">
    <property type="entry name" value="Aspartate Aminotransferase, domain 1"/>
    <property type="match status" value="1"/>
</dbReference>
<reference evidence="7 8" key="1">
    <citation type="journal article" date="2013" name="Nat. Commun.">
        <title>Genome sequence and functional genomic analysis of the oil-degrading bacterium Oleispira antarctica.</title>
        <authorList>
            <person name="Kube M."/>
            <person name="Chernikova T.N."/>
            <person name="Al-Ramahi Y."/>
            <person name="Beloqui A."/>
            <person name="Lopez-Cortez N."/>
            <person name="Guazzaroni M.E."/>
            <person name="Heipieper H.J."/>
            <person name="Klages S."/>
            <person name="Kotsyurbenko O.R."/>
            <person name="Langer I."/>
            <person name="Nechitaylo T.Y."/>
            <person name="Lunsdorf H."/>
            <person name="Fernandez M."/>
            <person name="Juarez S."/>
            <person name="Ciordia S."/>
            <person name="Singer A."/>
            <person name="Kagan O."/>
            <person name="Egorova O."/>
            <person name="Petit P.A."/>
            <person name="Stogios P."/>
            <person name="Kim Y."/>
            <person name="Tchigvintsev A."/>
            <person name="Flick R."/>
            <person name="Denaro R."/>
            <person name="Genovese M."/>
            <person name="Albar J.P."/>
            <person name="Reva O.N."/>
            <person name="Martinez-Gomariz M."/>
            <person name="Tran H."/>
            <person name="Ferrer M."/>
            <person name="Savchenko A."/>
            <person name="Yakunin A.F."/>
            <person name="Yakimov M.M."/>
            <person name="Golyshina O.V."/>
            <person name="Reinhardt R."/>
            <person name="Golyshin P.N."/>
        </authorList>
    </citation>
    <scope>NUCLEOTIDE SEQUENCE [LARGE SCALE GENOMIC DNA]</scope>
</reference>
<dbReference type="InterPro" id="IPR051446">
    <property type="entry name" value="HTH_trans_reg/aminotransferase"/>
</dbReference>
<keyword evidence="5" id="KW-0804">Transcription</keyword>
<keyword evidence="3" id="KW-0805">Transcription regulation</keyword>
<dbReference type="Pfam" id="PF00155">
    <property type="entry name" value="Aminotran_1_2"/>
    <property type="match status" value="1"/>
</dbReference>
<dbReference type="OrthoDB" id="9804020at2"/>
<dbReference type="PROSITE" id="PS50949">
    <property type="entry name" value="HTH_GNTR"/>
    <property type="match status" value="1"/>
</dbReference>
<dbReference type="InterPro" id="IPR036390">
    <property type="entry name" value="WH_DNA-bd_sf"/>
</dbReference>
<dbReference type="GO" id="GO:0003700">
    <property type="term" value="F:DNA-binding transcription factor activity"/>
    <property type="evidence" value="ECO:0007669"/>
    <property type="project" value="InterPro"/>
</dbReference>
<dbReference type="GO" id="GO:0003677">
    <property type="term" value="F:DNA binding"/>
    <property type="evidence" value="ECO:0007669"/>
    <property type="project" value="UniProtKB-KW"/>
</dbReference>
<dbReference type="InterPro" id="IPR015421">
    <property type="entry name" value="PyrdxlP-dep_Trfase_major"/>
</dbReference>
<dbReference type="Pfam" id="PF00392">
    <property type="entry name" value="GntR"/>
    <property type="match status" value="1"/>
</dbReference>
<evidence type="ECO:0000256" key="3">
    <source>
        <dbReference type="ARBA" id="ARBA00023015"/>
    </source>
</evidence>
<dbReference type="Gene3D" id="3.40.640.10">
    <property type="entry name" value="Type I PLP-dependent aspartate aminotransferase-like (Major domain)"/>
    <property type="match status" value="1"/>
</dbReference>
<dbReference type="SMART" id="SM00345">
    <property type="entry name" value="HTH_GNTR"/>
    <property type="match status" value="1"/>
</dbReference>
<dbReference type="HOGENOM" id="CLU_017584_0_0_6"/>
<dbReference type="GO" id="GO:0030170">
    <property type="term" value="F:pyridoxal phosphate binding"/>
    <property type="evidence" value="ECO:0007669"/>
    <property type="project" value="InterPro"/>
</dbReference>